<dbReference type="GO" id="GO:0016787">
    <property type="term" value="F:hydrolase activity"/>
    <property type="evidence" value="ECO:0007669"/>
    <property type="project" value="UniProtKB-KW"/>
</dbReference>
<dbReference type="GO" id="GO:0046872">
    <property type="term" value="F:metal ion binding"/>
    <property type="evidence" value="ECO:0007669"/>
    <property type="project" value="UniProtKB-KW"/>
</dbReference>
<dbReference type="Proteomes" id="UP000315736">
    <property type="component" value="Unassembled WGS sequence"/>
</dbReference>
<evidence type="ECO:0000313" key="5">
    <source>
        <dbReference type="Proteomes" id="UP000315736"/>
    </source>
</evidence>
<dbReference type="InterPro" id="IPR006385">
    <property type="entry name" value="HAD_hydro_SerB1"/>
</dbReference>
<gene>
    <name evidence="4" type="primary">serB1</name>
    <name evidence="4" type="ORF">Talka_02016</name>
</gene>
<organism evidence="4 5">
    <name type="scientific">Tepidimonas alkaliphilus</name>
    <dbReference type="NCBI Taxonomy" id="2588942"/>
    <lineage>
        <taxon>Bacteria</taxon>
        <taxon>Pseudomonadati</taxon>
        <taxon>Pseudomonadota</taxon>
        <taxon>Betaproteobacteria</taxon>
        <taxon>Burkholderiales</taxon>
        <taxon>Tepidimonas</taxon>
    </lineage>
</organism>
<evidence type="ECO:0000256" key="1">
    <source>
        <dbReference type="ARBA" id="ARBA00022723"/>
    </source>
</evidence>
<name>A0A554W582_9BURK</name>
<dbReference type="Pfam" id="PF12710">
    <property type="entry name" value="HAD"/>
    <property type="match status" value="1"/>
</dbReference>
<dbReference type="Gene3D" id="3.40.50.1000">
    <property type="entry name" value="HAD superfamily/HAD-like"/>
    <property type="match status" value="1"/>
</dbReference>
<dbReference type="InterPro" id="IPR023214">
    <property type="entry name" value="HAD_sf"/>
</dbReference>
<comment type="caution">
    <text evidence="4">The sequence shown here is derived from an EMBL/GenBank/DDBJ whole genome shotgun (WGS) entry which is preliminary data.</text>
</comment>
<accession>A0A554W582</accession>
<dbReference type="NCBIfam" id="TIGR01490">
    <property type="entry name" value="HAD-SF-IB-hyp1"/>
    <property type="match status" value="1"/>
</dbReference>
<keyword evidence="3" id="KW-0460">Magnesium</keyword>
<dbReference type="Gene3D" id="1.20.1440.100">
    <property type="entry name" value="SG protein - dephosphorylation function"/>
    <property type="match status" value="1"/>
</dbReference>
<dbReference type="AlphaFoldDB" id="A0A554W582"/>
<proteinExistence type="predicted"/>
<dbReference type="EMBL" id="VJNB01000011">
    <property type="protein sequence ID" value="TSE18724.1"/>
    <property type="molecule type" value="Genomic_DNA"/>
</dbReference>
<evidence type="ECO:0000313" key="4">
    <source>
        <dbReference type="EMBL" id="TSE18724.1"/>
    </source>
</evidence>
<evidence type="ECO:0000256" key="2">
    <source>
        <dbReference type="ARBA" id="ARBA00022801"/>
    </source>
</evidence>
<dbReference type="EC" id="3.1.3.3" evidence="4"/>
<dbReference type="PANTHER" id="PTHR43344">
    <property type="entry name" value="PHOSPHOSERINE PHOSPHATASE"/>
    <property type="match status" value="1"/>
</dbReference>
<sequence>MTTATGPLPPAPAARAPDGRVAVALFDLDHTLLPLDSDYEWGVFTTRIGWTDAGEFARRNDAFFADYQAGRLDIHAYVAFATEALRQRTPQEAAQAHARYMAEVIEPALRPEARALVAAHRARGERVAIVTATNAFVTAPIARRLGVEDLIAVELERDAQGRLTGRIAGVPSFREGKVERVAQWLAAQGLGWDDVHLTFYSDSTNDLPLLERADVPVATNPGSTLRELARARGWRILDLFEPHP</sequence>
<dbReference type="CDD" id="cd02612">
    <property type="entry name" value="HAD_PGPPase"/>
    <property type="match status" value="1"/>
</dbReference>
<protein>
    <submittedName>
        <fullName evidence="4">Phosphoserine phosphatase SerB1</fullName>
        <ecNumber evidence="4">3.1.3.3</ecNumber>
    </submittedName>
</protein>
<dbReference type="PANTHER" id="PTHR43344:SF13">
    <property type="entry name" value="PHOSPHATASE RV3661-RELATED"/>
    <property type="match status" value="1"/>
</dbReference>
<dbReference type="RefSeq" id="WP_143891204.1">
    <property type="nucleotide sequence ID" value="NZ_VJNB01000011.1"/>
</dbReference>
<dbReference type="OrthoDB" id="9784466at2"/>
<keyword evidence="5" id="KW-1185">Reference proteome</keyword>
<dbReference type="NCBIfam" id="TIGR01488">
    <property type="entry name" value="HAD-SF-IB"/>
    <property type="match status" value="1"/>
</dbReference>
<reference evidence="4 5" key="1">
    <citation type="submission" date="2019-07" db="EMBL/GenBank/DDBJ databases">
        <title>Tepidimonas alkaliphilus YIM 72238 draft genome.</title>
        <authorList>
            <person name="Da Costa M.S."/>
            <person name="Froufe H.J.C."/>
            <person name="Egas C."/>
            <person name="Albuquerque L."/>
        </authorList>
    </citation>
    <scope>NUCLEOTIDE SEQUENCE [LARGE SCALE GENOMIC DNA]</scope>
    <source>
        <strain evidence="4 5">YIM 72238</strain>
    </source>
</reference>
<evidence type="ECO:0000256" key="3">
    <source>
        <dbReference type="ARBA" id="ARBA00022842"/>
    </source>
</evidence>
<dbReference type="InterPro" id="IPR050582">
    <property type="entry name" value="HAD-like_SerB"/>
</dbReference>
<keyword evidence="1" id="KW-0479">Metal-binding</keyword>
<dbReference type="InterPro" id="IPR036412">
    <property type="entry name" value="HAD-like_sf"/>
</dbReference>
<keyword evidence="2 4" id="KW-0378">Hydrolase</keyword>
<dbReference type="SUPFAM" id="SSF56784">
    <property type="entry name" value="HAD-like"/>
    <property type="match status" value="1"/>
</dbReference>